<keyword evidence="2" id="KW-1185">Reference proteome</keyword>
<reference evidence="1 2" key="1">
    <citation type="journal article" date="2022" name="Allergy">
        <title>Genome assembly and annotation of Periplaneta americana reveal a comprehensive cockroach allergen profile.</title>
        <authorList>
            <person name="Wang L."/>
            <person name="Xiong Q."/>
            <person name="Saelim N."/>
            <person name="Wang L."/>
            <person name="Nong W."/>
            <person name="Wan A.T."/>
            <person name="Shi M."/>
            <person name="Liu X."/>
            <person name="Cao Q."/>
            <person name="Hui J.H.L."/>
            <person name="Sookrung N."/>
            <person name="Leung T.F."/>
            <person name="Tungtrongchitr A."/>
            <person name="Tsui S.K.W."/>
        </authorList>
    </citation>
    <scope>NUCLEOTIDE SEQUENCE [LARGE SCALE GENOMIC DNA]</scope>
    <source>
        <strain evidence="1">PWHHKU_190912</strain>
    </source>
</reference>
<comment type="caution">
    <text evidence="1">The sequence shown here is derived from an EMBL/GenBank/DDBJ whole genome shotgun (WGS) entry which is preliminary data.</text>
</comment>
<feature type="non-terminal residue" evidence="1">
    <location>
        <position position="95"/>
    </location>
</feature>
<protein>
    <recommendedName>
        <fullName evidence="3">Reverse transcriptase domain-containing protein</fullName>
    </recommendedName>
</protein>
<dbReference type="PANTHER" id="PTHR47027">
    <property type="entry name" value="REVERSE TRANSCRIPTASE DOMAIN-CONTAINING PROTEIN"/>
    <property type="match status" value="1"/>
</dbReference>
<evidence type="ECO:0000313" key="2">
    <source>
        <dbReference type="Proteomes" id="UP001148838"/>
    </source>
</evidence>
<organism evidence="1 2">
    <name type="scientific">Periplaneta americana</name>
    <name type="common">American cockroach</name>
    <name type="synonym">Blatta americana</name>
    <dbReference type="NCBI Taxonomy" id="6978"/>
    <lineage>
        <taxon>Eukaryota</taxon>
        <taxon>Metazoa</taxon>
        <taxon>Ecdysozoa</taxon>
        <taxon>Arthropoda</taxon>
        <taxon>Hexapoda</taxon>
        <taxon>Insecta</taxon>
        <taxon>Pterygota</taxon>
        <taxon>Neoptera</taxon>
        <taxon>Polyneoptera</taxon>
        <taxon>Dictyoptera</taxon>
        <taxon>Blattodea</taxon>
        <taxon>Blattoidea</taxon>
        <taxon>Blattidae</taxon>
        <taxon>Blattinae</taxon>
        <taxon>Periplaneta</taxon>
    </lineage>
</organism>
<evidence type="ECO:0008006" key="3">
    <source>
        <dbReference type="Google" id="ProtNLM"/>
    </source>
</evidence>
<evidence type="ECO:0000313" key="1">
    <source>
        <dbReference type="EMBL" id="KAJ4442938.1"/>
    </source>
</evidence>
<accession>A0ABQ8TAI3</accession>
<sequence>MQVVTVAHKHVLTRSFPPYQNGFRQDQTTSDNIRRPIIRLIKEKVWEYNHEVQYLFIDFAKAYDLIHRESLWNIMAEFGRPLKLIRFCEIHMEDT</sequence>
<dbReference type="PANTHER" id="PTHR47027:SF20">
    <property type="entry name" value="REVERSE TRANSCRIPTASE-LIKE PROTEIN WITH RNA-DIRECTED DNA POLYMERASE DOMAIN"/>
    <property type="match status" value="1"/>
</dbReference>
<gene>
    <name evidence="1" type="ORF">ANN_04536</name>
</gene>
<dbReference type="EMBL" id="JAJSOF020000013">
    <property type="protein sequence ID" value="KAJ4442938.1"/>
    <property type="molecule type" value="Genomic_DNA"/>
</dbReference>
<dbReference type="Proteomes" id="UP001148838">
    <property type="component" value="Unassembled WGS sequence"/>
</dbReference>
<name>A0ABQ8TAI3_PERAM</name>
<proteinExistence type="predicted"/>